<keyword evidence="2" id="KW-0809">Transit peptide</keyword>
<evidence type="ECO:0000256" key="3">
    <source>
        <dbReference type="ARBA" id="ARBA00023128"/>
    </source>
</evidence>
<evidence type="ECO:0000259" key="4">
    <source>
        <dbReference type="Pfam" id="PF01571"/>
    </source>
</evidence>
<evidence type="ECO:0000256" key="1">
    <source>
        <dbReference type="ARBA" id="ARBA00004173"/>
    </source>
</evidence>
<dbReference type="GO" id="GO:0005739">
    <property type="term" value="C:mitochondrion"/>
    <property type="evidence" value="ECO:0007669"/>
    <property type="project" value="UniProtKB-SubCell"/>
</dbReference>
<sequence length="328" mass="35919">MACQQKRAAITGVDDEFKALTQTAGLLDFSDRSRLCLLGEDRTRFLNGQVTNDINSLSENTGCYAALINAKGKMESDLFIYKLADEILLDFEPGLTQAVKERLENYIITEDVEIVDAAPHFGLLSVQGPESEKALKELGLTQPENKLNVAKEPGGEYVINQPRLGTSGFDLFITVDELENWKSQLVQHAQRCCEDSFEKARILATIPRYGQDLTGSNLPPEGGLESRAISYAKGCYIGQEIIARLRTYGQVTKALRGLKLKGPAAVGDAVVFEDKEVGTLTSVTSKPDVALAILKRTAYEPGTVLHIDTKNGRITAQVATLPFEIFAF</sequence>
<feature type="domain" description="Aminomethyltransferase C-terminal" evidence="5">
    <location>
        <begin position="253"/>
        <end position="323"/>
    </location>
</feature>
<evidence type="ECO:0000259" key="5">
    <source>
        <dbReference type="Pfam" id="PF08669"/>
    </source>
</evidence>
<dbReference type="InterPro" id="IPR017703">
    <property type="entry name" value="YgfZ/GCV_T_CS"/>
</dbReference>
<dbReference type="PIRSF" id="PIRSF006487">
    <property type="entry name" value="GcvT"/>
    <property type="match status" value="1"/>
</dbReference>
<dbReference type="PANTHER" id="PTHR22602:SF0">
    <property type="entry name" value="TRANSFERASE CAF17, MITOCHONDRIAL-RELATED"/>
    <property type="match status" value="1"/>
</dbReference>
<organism evidence="6">
    <name type="scientific">marine metagenome</name>
    <dbReference type="NCBI Taxonomy" id="408172"/>
    <lineage>
        <taxon>unclassified sequences</taxon>
        <taxon>metagenomes</taxon>
        <taxon>ecological metagenomes</taxon>
    </lineage>
</organism>
<comment type="subcellular location">
    <subcellularLocation>
        <location evidence="1">Mitochondrion</location>
    </subcellularLocation>
</comment>
<dbReference type="NCBIfam" id="TIGR03317">
    <property type="entry name" value="ygfZ_signature"/>
    <property type="match status" value="1"/>
</dbReference>
<dbReference type="EMBL" id="UINC01049776">
    <property type="protein sequence ID" value="SVB61955.1"/>
    <property type="molecule type" value="Genomic_DNA"/>
</dbReference>
<accession>A0A382FGZ1</accession>
<dbReference type="Pfam" id="PF08669">
    <property type="entry name" value="GCV_T_C"/>
    <property type="match status" value="1"/>
</dbReference>
<dbReference type="GO" id="GO:0016226">
    <property type="term" value="P:iron-sulfur cluster assembly"/>
    <property type="evidence" value="ECO:0007669"/>
    <property type="project" value="TreeGrafter"/>
</dbReference>
<dbReference type="Gene3D" id="3.30.1360.120">
    <property type="entry name" value="Probable tRNA modification gtpase trme, domain 1"/>
    <property type="match status" value="1"/>
</dbReference>
<dbReference type="InterPro" id="IPR045179">
    <property type="entry name" value="YgfZ/GcvT"/>
</dbReference>
<feature type="domain" description="GCVT N-terminal" evidence="4">
    <location>
        <begin position="9"/>
        <end position="224"/>
    </location>
</feature>
<dbReference type="InterPro" id="IPR027266">
    <property type="entry name" value="TrmE/GcvT-like"/>
</dbReference>
<proteinExistence type="predicted"/>
<dbReference type="InterPro" id="IPR006222">
    <property type="entry name" value="GCVT_N"/>
</dbReference>
<dbReference type="InterPro" id="IPR013977">
    <property type="entry name" value="GcvT_C"/>
</dbReference>
<dbReference type="AlphaFoldDB" id="A0A382FGZ1"/>
<dbReference type="SUPFAM" id="SSF103025">
    <property type="entry name" value="Folate-binding domain"/>
    <property type="match status" value="1"/>
</dbReference>
<protein>
    <submittedName>
        <fullName evidence="6">Uncharacterized protein</fullName>
    </submittedName>
</protein>
<dbReference type="SUPFAM" id="SSF101790">
    <property type="entry name" value="Aminomethyltransferase beta-barrel domain"/>
    <property type="match status" value="1"/>
</dbReference>
<keyword evidence="3" id="KW-0496">Mitochondrion</keyword>
<evidence type="ECO:0000256" key="2">
    <source>
        <dbReference type="ARBA" id="ARBA00022946"/>
    </source>
</evidence>
<gene>
    <name evidence="6" type="ORF">METZ01_LOCUS214809</name>
</gene>
<evidence type="ECO:0000313" key="6">
    <source>
        <dbReference type="EMBL" id="SVB61955.1"/>
    </source>
</evidence>
<dbReference type="PANTHER" id="PTHR22602">
    <property type="entry name" value="TRANSFERASE CAF17, MITOCHONDRIAL-RELATED"/>
    <property type="match status" value="1"/>
</dbReference>
<dbReference type="Pfam" id="PF01571">
    <property type="entry name" value="GCV_T"/>
    <property type="match status" value="1"/>
</dbReference>
<name>A0A382FGZ1_9ZZZZ</name>
<reference evidence="6" key="1">
    <citation type="submission" date="2018-05" db="EMBL/GenBank/DDBJ databases">
        <authorList>
            <person name="Lanie J.A."/>
            <person name="Ng W.-L."/>
            <person name="Kazmierczak K.M."/>
            <person name="Andrzejewski T.M."/>
            <person name="Davidsen T.M."/>
            <person name="Wayne K.J."/>
            <person name="Tettelin H."/>
            <person name="Glass J.I."/>
            <person name="Rusch D."/>
            <person name="Podicherti R."/>
            <person name="Tsui H.-C.T."/>
            <person name="Winkler M.E."/>
        </authorList>
    </citation>
    <scope>NUCLEOTIDE SEQUENCE</scope>
</reference>
<dbReference type="InterPro" id="IPR029043">
    <property type="entry name" value="GcvT/YgfZ_C"/>
</dbReference>